<dbReference type="SUPFAM" id="SSF53335">
    <property type="entry name" value="S-adenosyl-L-methionine-dependent methyltransferases"/>
    <property type="match status" value="1"/>
</dbReference>
<accession>A0A2D3UXV3</accession>
<evidence type="ECO:0000313" key="1">
    <source>
        <dbReference type="EMBL" id="CZT18010.1"/>
    </source>
</evidence>
<protein>
    <recommendedName>
        <fullName evidence="3">Methyltransferase domain-containing protein</fullName>
    </recommendedName>
</protein>
<dbReference type="AlphaFoldDB" id="A0A2D3UXV3"/>
<dbReference type="GeneID" id="35599036"/>
<dbReference type="OrthoDB" id="417697at2759"/>
<dbReference type="EMBL" id="FJUY01000005">
    <property type="protein sequence ID" value="CZT18010.1"/>
    <property type="molecule type" value="Genomic_DNA"/>
</dbReference>
<dbReference type="Proteomes" id="UP000225277">
    <property type="component" value="Unassembled WGS sequence"/>
</dbReference>
<dbReference type="RefSeq" id="XP_023624900.1">
    <property type="nucleotide sequence ID" value="XM_023769132.1"/>
</dbReference>
<organism evidence="1 2">
    <name type="scientific">Ramularia collo-cygni</name>
    <dbReference type="NCBI Taxonomy" id="112498"/>
    <lineage>
        <taxon>Eukaryota</taxon>
        <taxon>Fungi</taxon>
        <taxon>Dikarya</taxon>
        <taxon>Ascomycota</taxon>
        <taxon>Pezizomycotina</taxon>
        <taxon>Dothideomycetes</taxon>
        <taxon>Dothideomycetidae</taxon>
        <taxon>Mycosphaerellales</taxon>
        <taxon>Mycosphaerellaceae</taxon>
        <taxon>Ramularia</taxon>
    </lineage>
</organism>
<dbReference type="PANTHER" id="PTHR43591:SF110">
    <property type="entry name" value="RHODANESE DOMAIN-CONTAINING PROTEIN"/>
    <property type="match status" value="1"/>
</dbReference>
<dbReference type="Gene3D" id="3.40.50.150">
    <property type="entry name" value="Vaccinia Virus protein VP39"/>
    <property type="match status" value="1"/>
</dbReference>
<reference evidence="1 2" key="1">
    <citation type="submission" date="2016-03" db="EMBL/GenBank/DDBJ databases">
        <authorList>
            <person name="Ploux O."/>
        </authorList>
    </citation>
    <scope>NUCLEOTIDE SEQUENCE [LARGE SCALE GENOMIC DNA]</scope>
    <source>
        <strain evidence="1 2">URUG2</strain>
    </source>
</reference>
<name>A0A2D3UXV3_9PEZI</name>
<dbReference type="STRING" id="112498.A0A2D3UXV3"/>
<sequence>MPNDASHYPLQRDALGSIRLNLQHQLWLASTRSHLHSSIPVKENALIADIGCGTGIWSTSLSSLLPPGAVIEASDISLANAPPAGFWPENVTFRELDIFTDALPEELLERYDVVHIRLFLCVIASGDPIPLLKNLMKLLKPGGWLQWQEYDGSYEVQRVVTNDPGTAAPKLMALNTAIRSPQNNKHVETSRWVSTLHERFGEGGAELVEYERCWTAKEAYTIKQDITFLVVREFIVGMRTKGPEQSKMADALEKMTAEAEEECWATGRGTLIDTPMLTWVARKL</sequence>
<gene>
    <name evidence="1" type="ORF">RCC_03848</name>
</gene>
<dbReference type="Pfam" id="PF13489">
    <property type="entry name" value="Methyltransf_23"/>
    <property type="match status" value="1"/>
</dbReference>
<proteinExistence type="predicted"/>
<evidence type="ECO:0000313" key="2">
    <source>
        <dbReference type="Proteomes" id="UP000225277"/>
    </source>
</evidence>
<evidence type="ECO:0008006" key="3">
    <source>
        <dbReference type="Google" id="ProtNLM"/>
    </source>
</evidence>
<dbReference type="PANTHER" id="PTHR43591">
    <property type="entry name" value="METHYLTRANSFERASE"/>
    <property type="match status" value="1"/>
</dbReference>
<dbReference type="InterPro" id="IPR029063">
    <property type="entry name" value="SAM-dependent_MTases_sf"/>
</dbReference>
<keyword evidence="2" id="KW-1185">Reference proteome</keyword>
<dbReference type="CDD" id="cd02440">
    <property type="entry name" value="AdoMet_MTases"/>
    <property type="match status" value="1"/>
</dbReference>